<evidence type="ECO:0000256" key="3">
    <source>
        <dbReference type="ARBA" id="ARBA00023004"/>
    </source>
</evidence>
<evidence type="ECO:0000256" key="4">
    <source>
        <dbReference type="PROSITE-ProRule" id="PRU00433"/>
    </source>
</evidence>
<name>A0A538TGY3_UNCEI</name>
<keyword evidence="1 4" id="KW-0349">Heme</keyword>
<evidence type="ECO:0000313" key="6">
    <source>
        <dbReference type="EMBL" id="TMQ62887.1"/>
    </source>
</evidence>
<organism evidence="6 7">
    <name type="scientific">Eiseniibacteriota bacterium</name>
    <dbReference type="NCBI Taxonomy" id="2212470"/>
    <lineage>
        <taxon>Bacteria</taxon>
        <taxon>Candidatus Eiseniibacteriota</taxon>
    </lineage>
</organism>
<dbReference type="InterPro" id="IPR036909">
    <property type="entry name" value="Cyt_c-like_dom_sf"/>
</dbReference>
<dbReference type="EMBL" id="VBOZ01000035">
    <property type="protein sequence ID" value="TMQ62887.1"/>
    <property type="molecule type" value="Genomic_DNA"/>
</dbReference>
<dbReference type="GO" id="GO:0020037">
    <property type="term" value="F:heme binding"/>
    <property type="evidence" value="ECO:0007669"/>
    <property type="project" value="InterPro"/>
</dbReference>
<sequence length="145" mass="16071">MPAFGERLSKGEIEDLVAFVMARAGMPAPEDSLALYGRDRAEALGCFGCHGAGGRFARPNPGSLKGYVASWQTADFPELARDKAEFKEWVEEGVARRFREDRIAKFFLSVPPLHMPAYRDHLEAGDIDALWAYVTWLRAGGANPR</sequence>
<dbReference type="AlphaFoldDB" id="A0A538TGY3"/>
<evidence type="ECO:0000313" key="7">
    <source>
        <dbReference type="Proteomes" id="UP000317691"/>
    </source>
</evidence>
<keyword evidence="2 4" id="KW-0479">Metal-binding</keyword>
<accession>A0A538TGY3</accession>
<comment type="caution">
    <text evidence="6">The sequence shown here is derived from an EMBL/GenBank/DDBJ whole genome shotgun (WGS) entry which is preliminary data.</text>
</comment>
<feature type="domain" description="Cytochrome c" evidence="5">
    <location>
        <begin position="27"/>
        <end position="138"/>
    </location>
</feature>
<dbReference type="PROSITE" id="PS51007">
    <property type="entry name" value="CYTC"/>
    <property type="match status" value="1"/>
</dbReference>
<evidence type="ECO:0000259" key="5">
    <source>
        <dbReference type="PROSITE" id="PS51007"/>
    </source>
</evidence>
<dbReference type="Gene3D" id="1.10.760.10">
    <property type="entry name" value="Cytochrome c-like domain"/>
    <property type="match status" value="1"/>
</dbReference>
<dbReference type="GO" id="GO:0009055">
    <property type="term" value="F:electron transfer activity"/>
    <property type="evidence" value="ECO:0007669"/>
    <property type="project" value="InterPro"/>
</dbReference>
<dbReference type="GO" id="GO:0046872">
    <property type="term" value="F:metal ion binding"/>
    <property type="evidence" value="ECO:0007669"/>
    <property type="project" value="UniProtKB-KW"/>
</dbReference>
<dbReference type="InterPro" id="IPR009056">
    <property type="entry name" value="Cyt_c-like_dom"/>
</dbReference>
<evidence type="ECO:0000256" key="2">
    <source>
        <dbReference type="ARBA" id="ARBA00022723"/>
    </source>
</evidence>
<dbReference type="SUPFAM" id="SSF46626">
    <property type="entry name" value="Cytochrome c"/>
    <property type="match status" value="2"/>
</dbReference>
<keyword evidence="3 4" id="KW-0408">Iron</keyword>
<reference evidence="6 7" key="1">
    <citation type="journal article" date="2019" name="Nat. Microbiol.">
        <title>Mediterranean grassland soil C-N compound turnover is dependent on rainfall and depth, and is mediated by genomically divergent microorganisms.</title>
        <authorList>
            <person name="Diamond S."/>
            <person name="Andeer P.F."/>
            <person name="Li Z."/>
            <person name="Crits-Christoph A."/>
            <person name="Burstein D."/>
            <person name="Anantharaman K."/>
            <person name="Lane K.R."/>
            <person name="Thomas B.C."/>
            <person name="Pan C."/>
            <person name="Northen T.R."/>
            <person name="Banfield J.F."/>
        </authorList>
    </citation>
    <scope>NUCLEOTIDE SEQUENCE [LARGE SCALE GENOMIC DNA]</scope>
    <source>
        <strain evidence="6">WS_9</strain>
    </source>
</reference>
<evidence type="ECO:0000256" key="1">
    <source>
        <dbReference type="ARBA" id="ARBA00022617"/>
    </source>
</evidence>
<proteinExistence type="predicted"/>
<protein>
    <recommendedName>
        <fullName evidence="5">Cytochrome c domain-containing protein</fullName>
    </recommendedName>
</protein>
<gene>
    <name evidence="6" type="ORF">E6K79_11570</name>
</gene>
<dbReference type="Proteomes" id="UP000317691">
    <property type="component" value="Unassembled WGS sequence"/>
</dbReference>
<dbReference type="Pfam" id="PF13442">
    <property type="entry name" value="Cytochrome_CBB3"/>
    <property type="match status" value="1"/>
</dbReference>